<dbReference type="SMART" id="SM00702">
    <property type="entry name" value="P4Hc"/>
    <property type="match status" value="1"/>
</dbReference>
<evidence type="ECO:0000259" key="7">
    <source>
        <dbReference type="PROSITE" id="PS51471"/>
    </source>
</evidence>
<dbReference type="InterPro" id="IPR044862">
    <property type="entry name" value="Pro_4_hyd_alph_FE2OG_OXY"/>
</dbReference>
<dbReference type="PANTHER" id="PTHR10869">
    <property type="entry name" value="PROLYL 4-HYDROXYLASE ALPHA SUBUNIT"/>
    <property type="match status" value="1"/>
</dbReference>
<reference evidence="8 9" key="1">
    <citation type="submission" date="2024-03" db="EMBL/GenBank/DDBJ databases">
        <title>Cross-transmission of Acinetobacter junii carrying blaOXA-58 in a neonatal intensive care unit.</title>
        <authorList>
            <person name="Bour M."/>
            <person name="Potron A."/>
            <person name="Lecointe D."/>
        </authorList>
    </citation>
    <scope>NUCLEOTIDE SEQUENCE [LARGE SCALE GENOMIC DNA]</scope>
    <source>
        <strain evidence="8 9">21A3096 case 1</strain>
    </source>
</reference>
<evidence type="ECO:0000256" key="5">
    <source>
        <dbReference type="ARBA" id="ARBA00023002"/>
    </source>
</evidence>
<dbReference type="Gene3D" id="2.60.120.620">
    <property type="entry name" value="q2cbj1_9rhob like domain"/>
    <property type="match status" value="1"/>
</dbReference>
<dbReference type="GO" id="GO:0016491">
    <property type="term" value="F:oxidoreductase activity"/>
    <property type="evidence" value="ECO:0007669"/>
    <property type="project" value="UniProtKB-KW"/>
</dbReference>
<dbReference type="PANTHER" id="PTHR10869:SF246">
    <property type="entry name" value="TRANSMEMBRANE PROLYL 4-HYDROXYLASE"/>
    <property type="match status" value="1"/>
</dbReference>
<dbReference type="PROSITE" id="PS51471">
    <property type="entry name" value="FE2OG_OXY"/>
    <property type="match status" value="1"/>
</dbReference>
<evidence type="ECO:0000256" key="3">
    <source>
        <dbReference type="ARBA" id="ARBA00022896"/>
    </source>
</evidence>
<evidence type="ECO:0000256" key="2">
    <source>
        <dbReference type="ARBA" id="ARBA00022723"/>
    </source>
</evidence>
<keyword evidence="3" id="KW-0847">Vitamin C</keyword>
<evidence type="ECO:0000313" key="9">
    <source>
        <dbReference type="Proteomes" id="UP001498501"/>
    </source>
</evidence>
<comment type="cofactor">
    <cofactor evidence="1">
        <name>L-ascorbate</name>
        <dbReference type="ChEBI" id="CHEBI:38290"/>
    </cofactor>
</comment>
<accession>A0ABU8ZBW8</accession>
<keyword evidence="2" id="KW-0479">Metal-binding</keyword>
<evidence type="ECO:0000256" key="6">
    <source>
        <dbReference type="ARBA" id="ARBA00023004"/>
    </source>
</evidence>
<keyword evidence="6" id="KW-0408">Iron</keyword>
<keyword evidence="5 8" id="KW-0560">Oxidoreductase</keyword>
<keyword evidence="9" id="KW-1185">Reference proteome</keyword>
<dbReference type="RefSeq" id="WP_171456887.1">
    <property type="nucleotide sequence ID" value="NZ_CABFLT010000021.1"/>
</dbReference>
<dbReference type="InterPro" id="IPR006620">
    <property type="entry name" value="Pro_4_hyd_alph"/>
</dbReference>
<evidence type="ECO:0000313" key="8">
    <source>
        <dbReference type="EMBL" id="MEK0251017.1"/>
    </source>
</evidence>
<evidence type="ECO:0000256" key="4">
    <source>
        <dbReference type="ARBA" id="ARBA00022964"/>
    </source>
</evidence>
<gene>
    <name evidence="8" type="ORF">WM018_00520</name>
</gene>
<keyword evidence="4" id="KW-0223">Dioxygenase</keyword>
<name>A0ABU8ZBW8_ACIJU</name>
<comment type="caution">
    <text evidence="8">The sequence shown here is derived from an EMBL/GenBank/DDBJ whole genome shotgun (WGS) entry which is preliminary data.</text>
</comment>
<feature type="domain" description="Fe2OG dioxygenase" evidence="7">
    <location>
        <begin position="117"/>
        <end position="224"/>
    </location>
</feature>
<protein>
    <submittedName>
        <fullName evidence="8">2OG-Fe(II) oxygenase</fullName>
        <ecNumber evidence="8">1.14.11.-</ecNumber>
    </submittedName>
</protein>
<dbReference type="EMBL" id="JBBMLE010000001">
    <property type="protein sequence ID" value="MEK0251017.1"/>
    <property type="molecule type" value="Genomic_DNA"/>
</dbReference>
<evidence type="ECO:0000256" key="1">
    <source>
        <dbReference type="ARBA" id="ARBA00001961"/>
    </source>
</evidence>
<dbReference type="EC" id="1.14.11.-" evidence="8"/>
<proteinExistence type="predicted"/>
<dbReference type="Pfam" id="PF13640">
    <property type="entry name" value="2OG-FeII_Oxy_3"/>
    <property type="match status" value="1"/>
</dbReference>
<dbReference type="InterPro" id="IPR045054">
    <property type="entry name" value="P4HA-like"/>
</dbReference>
<dbReference type="Proteomes" id="UP001498501">
    <property type="component" value="Unassembled WGS sequence"/>
</dbReference>
<organism evidence="8 9">
    <name type="scientific">Acinetobacter junii</name>
    <dbReference type="NCBI Taxonomy" id="40215"/>
    <lineage>
        <taxon>Bacteria</taxon>
        <taxon>Pseudomonadati</taxon>
        <taxon>Pseudomonadota</taxon>
        <taxon>Gammaproteobacteria</taxon>
        <taxon>Moraxellales</taxon>
        <taxon>Moraxellaceae</taxon>
        <taxon>Acinetobacter</taxon>
    </lineage>
</organism>
<dbReference type="InterPro" id="IPR005123">
    <property type="entry name" value="Oxoglu/Fe-dep_dioxygenase_dom"/>
</dbReference>
<sequence length="232" mass="27117">MIKQPIPTQNDIGHQNGITSKQTLFLQQEKQQTHQNSPLIFTVDDVFSDQECLSFIELSNQYHYETADVFLNSARQVLTNVRNNKRVIYDDIQLAETLFSKLKHLLPEQLNGWTLSGLNERFRFYRYENGETFRPHWDGIYEVNDWHSSQLTLLIYLSEDFTSGETVFYRDSGMLKPCKETQIASIQPKLGQILVFEHQQLHEGAPVLSGQKYVLRTDVIYKHPMLLKHQDP</sequence>